<feature type="transmembrane region" description="Helical" evidence="8">
    <location>
        <begin position="159"/>
        <end position="180"/>
    </location>
</feature>
<dbReference type="GO" id="GO:0009617">
    <property type="term" value="P:response to bacterium"/>
    <property type="evidence" value="ECO:0007669"/>
    <property type="project" value="TreeGrafter"/>
</dbReference>
<evidence type="ECO:0000256" key="3">
    <source>
        <dbReference type="ARBA" id="ARBA00022729"/>
    </source>
</evidence>
<dbReference type="GeneTree" id="ENSGT01110000267459"/>
<organism evidence="10 11">
    <name type="scientific">Kryptolebias marmoratus</name>
    <name type="common">Mangrove killifish</name>
    <name type="synonym">Rivulus marmoratus</name>
    <dbReference type="NCBI Taxonomy" id="37003"/>
    <lineage>
        <taxon>Eukaryota</taxon>
        <taxon>Metazoa</taxon>
        <taxon>Chordata</taxon>
        <taxon>Craniata</taxon>
        <taxon>Vertebrata</taxon>
        <taxon>Euteleostomi</taxon>
        <taxon>Actinopterygii</taxon>
        <taxon>Neopterygii</taxon>
        <taxon>Teleostei</taxon>
        <taxon>Neoteleostei</taxon>
        <taxon>Acanthomorphata</taxon>
        <taxon>Ovalentaria</taxon>
        <taxon>Atherinomorphae</taxon>
        <taxon>Cyprinodontiformes</taxon>
        <taxon>Rivulidae</taxon>
        <taxon>Kryptolebias</taxon>
    </lineage>
</organism>
<reference evidence="10" key="2">
    <citation type="submission" date="2025-09" db="UniProtKB">
        <authorList>
            <consortium name="Ensembl"/>
        </authorList>
    </citation>
    <scope>IDENTIFICATION</scope>
</reference>
<evidence type="ECO:0000256" key="6">
    <source>
        <dbReference type="ARBA" id="ARBA00023157"/>
    </source>
</evidence>
<dbReference type="GO" id="GO:0002376">
    <property type="term" value="P:immune system process"/>
    <property type="evidence" value="ECO:0007669"/>
    <property type="project" value="UniProtKB-KW"/>
</dbReference>
<keyword evidence="6" id="KW-1015">Disulfide bond</keyword>
<evidence type="ECO:0000259" key="9">
    <source>
        <dbReference type="PROSITE" id="PS50835"/>
    </source>
</evidence>
<reference evidence="10" key="1">
    <citation type="submission" date="2025-08" db="UniProtKB">
        <authorList>
            <consortium name="Ensembl"/>
        </authorList>
    </citation>
    <scope>IDENTIFICATION</scope>
</reference>
<dbReference type="GO" id="GO:0005886">
    <property type="term" value="C:plasma membrane"/>
    <property type="evidence" value="ECO:0007669"/>
    <property type="project" value="UniProtKB-SubCell"/>
</dbReference>
<keyword evidence="4" id="KW-0391">Immunity</keyword>
<sequence length="234" mass="26171">VKSFLQPITCPHCLVLCGCFVFSGWICVSLCEFHTVVVQPGEEVTLQCSNLSRFPAHLYWFKLNNGPNISSISSMLTFKSNVSLYEGFQHDKFIMTSNITKVFLHISQVHPSDNGLYFCGVKNDLTPGVFTATYLQVKGKRNLVCLVDAIDVIDEPTNLLNVILGGVVILLVMIIISLVVKIRSFYASTYISFIVKMEICCVSDSLSFCPKAESNRRHVAEREMQTNVLYAAPR</sequence>
<evidence type="ECO:0000313" key="10">
    <source>
        <dbReference type="Ensembl" id="ENSKMAP00000023202.1"/>
    </source>
</evidence>
<keyword evidence="5 8" id="KW-0472">Membrane</keyword>
<dbReference type="InterPro" id="IPR003599">
    <property type="entry name" value="Ig_sub"/>
</dbReference>
<dbReference type="InterPro" id="IPR036179">
    <property type="entry name" value="Ig-like_dom_sf"/>
</dbReference>
<dbReference type="AlphaFoldDB" id="A0A3Q3GHW5"/>
<evidence type="ECO:0000256" key="8">
    <source>
        <dbReference type="SAM" id="Phobius"/>
    </source>
</evidence>
<evidence type="ECO:0000313" key="11">
    <source>
        <dbReference type="Proteomes" id="UP000264800"/>
    </source>
</evidence>
<keyword evidence="2" id="KW-1003">Cell membrane</keyword>
<dbReference type="Gene3D" id="2.60.40.10">
    <property type="entry name" value="Immunoglobulins"/>
    <property type="match status" value="1"/>
</dbReference>
<keyword evidence="7" id="KW-0325">Glycoprotein</keyword>
<evidence type="ECO:0000256" key="7">
    <source>
        <dbReference type="ARBA" id="ARBA00023180"/>
    </source>
</evidence>
<keyword evidence="8" id="KW-1133">Transmembrane helix</keyword>
<dbReference type="Pfam" id="PF07686">
    <property type="entry name" value="V-set"/>
    <property type="match status" value="1"/>
</dbReference>
<dbReference type="Ensembl" id="ENSKMAT00000023497.1">
    <property type="protein sequence ID" value="ENSKMAP00000023202.1"/>
    <property type="gene ID" value="ENSKMAG00000017196.1"/>
</dbReference>
<dbReference type="InterPro" id="IPR007110">
    <property type="entry name" value="Ig-like_dom"/>
</dbReference>
<dbReference type="SUPFAM" id="SSF48726">
    <property type="entry name" value="Immunoglobulin"/>
    <property type="match status" value="1"/>
</dbReference>
<keyword evidence="8" id="KW-0812">Transmembrane</keyword>
<dbReference type="InterPro" id="IPR013783">
    <property type="entry name" value="Ig-like_fold"/>
</dbReference>
<feature type="domain" description="Ig-like" evidence="9">
    <location>
        <begin position="11"/>
        <end position="136"/>
    </location>
</feature>
<keyword evidence="11" id="KW-1185">Reference proteome</keyword>
<dbReference type="SMART" id="SM00409">
    <property type="entry name" value="IG"/>
    <property type="match status" value="1"/>
</dbReference>
<dbReference type="Proteomes" id="UP000264800">
    <property type="component" value="Unplaced"/>
</dbReference>
<dbReference type="InterPro" id="IPR013106">
    <property type="entry name" value="Ig_V-set"/>
</dbReference>
<proteinExistence type="predicted"/>
<evidence type="ECO:0000256" key="4">
    <source>
        <dbReference type="ARBA" id="ARBA00022859"/>
    </source>
</evidence>
<dbReference type="PANTHER" id="PTHR19433">
    <property type="entry name" value="T-CELL RECEPTOR ALPHA CHAIN V REGION-RELATED"/>
    <property type="match status" value="1"/>
</dbReference>
<evidence type="ECO:0000256" key="2">
    <source>
        <dbReference type="ARBA" id="ARBA00022475"/>
    </source>
</evidence>
<accession>A0A3Q3GHW5</accession>
<protein>
    <recommendedName>
        <fullName evidence="9">Ig-like domain-containing protein</fullName>
    </recommendedName>
</protein>
<evidence type="ECO:0000256" key="1">
    <source>
        <dbReference type="ARBA" id="ARBA00004236"/>
    </source>
</evidence>
<evidence type="ECO:0000256" key="5">
    <source>
        <dbReference type="ARBA" id="ARBA00023136"/>
    </source>
</evidence>
<name>A0A3Q3GHW5_KRYMA</name>
<dbReference type="InterPro" id="IPR052051">
    <property type="entry name" value="TCR_complex_component"/>
</dbReference>
<dbReference type="PROSITE" id="PS50835">
    <property type="entry name" value="IG_LIKE"/>
    <property type="match status" value="1"/>
</dbReference>
<dbReference type="CDD" id="cd00099">
    <property type="entry name" value="IgV"/>
    <property type="match status" value="1"/>
</dbReference>
<comment type="subcellular location">
    <subcellularLocation>
        <location evidence="1">Cell membrane</location>
    </subcellularLocation>
</comment>
<dbReference type="PANTHER" id="PTHR19433:SF111">
    <property type="entry name" value="T CELL RECEPTOR ALPHA VARIABLE 4"/>
    <property type="match status" value="1"/>
</dbReference>
<keyword evidence="3" id="KW-0732">Signal</keyword>